<organism evidence="2 3">
    <name type="scientific">Phenylobacterium ferrooxidans</name>
    <dbReference type="NCBI Taxonomy" id="2982689"/>
    <lineage>
        <taxon>Bacteria</taxon>
        <taxon>Pseudomonadati</taxon>
        <taxon>Pseudomonadota</taxon>
        <taxon>Alphaproteobacteria</taxon>
        <taxon>Caulobacterales</taxon>
        <taxon>Caulobacteraceae</taxon>
        <taxon>Phenylobacterium</taxon>
    </lineage>
</organism>
<dbReference type="PANTHER" id="PTHR34846">
    <property type="entry name" value="4-CARBOXYMUCONOLACTONE DECARBOXYLASE FAMILY PROTEIN (AFU_ORTHOLOGUE AFUA_6G11590)"/>
    <property type="match status" value="1"/>
</dbReference>
<dbReference type="SUPFAM" id="SSF69118">
    <property type="entry name" value="AhpD-like"/>
    <property type="match status" value="1"/>
</dbReference>
<dbReference type="Pfam" id="PF02627">
    <property type="entry name" value="CMD"/>
    <property type="match status" value="1"/>
</dbReference>
<dbReference type="PANTHER" id="PTHR34846:SF5">
    <property type="entry name" value="CARBOXYMUCONOLACTONE DECARBOXYLASE-LIKE DOMAIN-CONTAINING PROTEIN"/>
    <property type="match status" value="1"/>
</dbReference>
<evidence type="ECO:0000313" key="3">
    <source>
        <dbReference type="Proteomes" id="UP001598130"/>
    </source>
</evidence>
<evidence type="ECO:0000313" key="2">
    <source>
        <dbReference type="EMBL" id="MFD3263101.1"/>
    </source>
</evidence>
<dbReference type="Gene3D" id="1.20.1290.10">
    <property type="entry name" value="AhpD-like"/>
    <property type="match status" value="1"/>
</dbReference>
<protein>
    <submittedName>
        <fullName evidence="2">Carboxymuconolactone decarboxylase family protein</fullName>
    </submittedName>
</protein>
<keyword evidence="3" id="KW-1185">Reference proteome</keyword>
<sequence length="214" mass="24139">MPRLKQVSRAEATSEVVTNTYDLLFGDRDPVAQPGTATGTNGDWWTVFANSPDILRHANQGFALYRSPDRKLDPVLRELAQTRAGWARGSQFVFSQHCKSLRGLKVSEERIASVPHWQVADCYDAQERAVLAYADCLVLQGGRTPETVFAALRAFLDDEQILELTYITTLYDMHAVMSRALRLEFDDRDDPIVEVAPPEDFSARDFLDTARRSD</sequence>
<feature type="domain" description="Carboxymuconolactone decarboxylase-like" evidence="1">
    <location>
        <begin position="62"/>
        <end position="135"/>
    </location>
</feature>
<evidence type="ECO:0000259" key="1">
    <source>
        <dbReference type="Pfam" id="PF02627"/>
    </source>
</evidence>
<accession>A0ABW6CMZ4</accession>
<dbReference type="InterPro" id="IPR029032">
    <property type="entry name" value="AhpD-like"/>
</dbReference>
<name>A0ABW6CMZ4_9CAUL</name>
<dbReference type="EMBL" id="JAOTJD010000005">
    <property type="protein sequence ID" value="MFD3263101.1"/>
    <property type="molecule type" value="Genomic_DNA"/>
</dbReference>
<dbReference type="RefSeq" id="WP_377367758.1">
    <property type="nucleotide sequence ID" value="NZ_JAOTJD010000005.1"/>
</dbReference>
<dbReference type="InterPro" id="IPR003779">
    <property type="entry name" value="CMD-like"/>
</dbReference>
<reference evidence="2 3" key="1">
    <citation type="submission" date="2022-09" db="EMBL/GenBank/DDBJ databases">
        <title>New species of Phenylobacterium.</title>
        <authorList>
            <person name="Mieszkin S."/>
        </authorList>
    </citation>
    <scope>NUCLEOTIDE SEQUENCE [LARGE SCALE GENOMIC DNA]</scope>
    <source>
        <strain evidence="2 3">HK31-G</strain>
    </source>
</reference>
<gene>
    <name evidence="2" type="ORF">OCL97_03865</name>
</gene>
<proteinExistence type="predicted"/>
<dbReference type="Proteomes" id="UP001598130">
    <property type="component" value="Unassembled WGS sequence"/>
</dbReference>
<comment type="caution">
    <text evidence="2">The sequence shown here is derived from an EMBL/GenBank/DDBJ whole genome shotgun (WGS) entry which is preliminary data.</text>
</comment>